<organism evidence="2 3">
    <name type="scientific">Arthrobotrys flagrans</name>
    <name type="common">Nematode-trapping fungus</name>
    <name type="synonym">Trichothecium flagrans</name>
    <dbReference type="NCBI Taxonomy" id="97331"/>
    <lineage>
        <taxon>Eukaryota</taxon>
        <taxon>Fungi</taxon>
        <taxon>Dikarya</taxon>
        <taxon>Ascomycota</taxon>
        <taxon>Pezizomycotina</taxon>
        <taxon>Orbiliomycetes</taxon>
        <taxon>Orbiliales</taxon>
        <taxon>Orbiliaceae</taxon>
        <taxon>Arthrobotrys</taxon>
    </lineage>
</organism>
<dbReference type="GeneID" id="93589975"/>
<sequence>MDISIILNAVKPKPSNSPKQGARLHDHTIHFGHGIIKYRQDIARWHWAILEKLKPYYHPGNGTAEAEIIERNVVHLIEDVWIKYYARNEDKPRSKKRTIDEVQKTEGEEGKESFTRKRPARAVSLKETALSFKLDWDSTDKNVAVSKNLDDDVMMAESENPPANSKYGGFKEDNEDESSDKKENQRPIGSSHSFRKKFLRKLWLAARAA</sequence>
<evidence type="ECO:0000313" key="3">
    <source>
        <dbReference type="Proteomes" id="UP000283090"/>
    </source>
</evidence>
<dbReference type="OrthoDB" id="5356455at2759"/>
<evidence type="ECO:0000256" key="1">
    <source>
        <dbReference type="SAM" id="MobiDB-lite"/>
    </source>
</evidence>
<evidence type="ECO:0000313" key="2">
    <source>
        <dbReference type="EMBL" id="RVD83270.1"/>
    </source>
</evidence>
<dbReference type="RefSeq" id="XP_067488814.1">
    <property type="nucleotide sequence ID" value="XM_067637281.1"/>
</dbReference>
<gene>
    <name evidence="2" type="ORF">DFL_007664</name>
</gene>
<dbReference type="AlphaFoldDB" id="A0A436ZWE4"/>
<keyword evidence="3" id="KW-1185">Reference proteome</keyword>
<reference evidence="2 3" key="1">
    <citation type="submission" date="2019-01" db="EMBL/GenBank/DDBJ databases">
        <title>Intercellular communication is required for trap formation in the nematode-trapping fungus Duddingtonia flagrans.</title>
        <authorList>
            <person name="Youssar L."/>
            <person name="Wernet V."/>
            <person name="Hensel N."/>
            <person name="Hildebrandt H.-G."/>
            <person name="Fischer R."/>
        </authorList>
    </citation>
    <scope>NUCLEOTIDE SEQUENCE [LARGE SCALE GENOMIC DNA]</scope>
    <source>
        <strain evidence="2 3">CBS H-5679</strain>
    </source>
</reference>
<dbReference type="EMBL" id="SAEB01000009">
    <property type="protein sequence ID" value="RVD83270.1"/>
    <property type="molecule type" value="Genomic_DNA"/>
</dbReference>
<protein>
    <submittedName>
        <fullName evidence="2">Uncharacterized protein</fullName>
    </submittedName>
</protein>
<feature type="region of interest" description="Disordered" evidence="1">
    <location>
        <begin position="155"/>
        <end position="192"/>
    </location>
</feature>
<name>A0A436ZWE4_ARTFL</name>
<feature type="compositionally biased region" description="Basic and acidic residues" evidence="1">
    <location>
        <begin position="92"/>
        <end position="115"/>
    </location>
</feature>
<dbReference type="VEuPathDB" id="FungiDB:DFL_007664"/>
<proteinExistence type="predicted"/>
<dbReference type="Proteomes" id="UP000283090">
    <property type="component" value="Unassembled WGS sequence"/>
</dbReference>
<feature type="region of interest" description="Disordered" evidence="1">
    <location>
        <begin position="92"/>
        <end position="118"/>
    </location>
</feature>
<comment type="caution">
    <text evidence="2">The sequence shown here is derived from an EMBL/GenBank/DDBJ whole genome shotgun (WGS) entry which is preliminary data.</text>
</comment>
<accession>A0A436ZWE4</accession>